<evidence type="ECO:0000256" key="4">
    <source>
        <dbReference type="ARBA" id="ARBA00022833"/>
    </source>
</evidence>
<dbReference type="GeneID" id="68097663"/>
<dbReference type="PROSITE" id="PS50076">
    <property type="entry name" value="DNAJ_2"/>
    <property type="match status" value="1"/>
</dbReference>
<dbReference type="InterPro" id="IPR018253">
    <property type="entry name" value="DnaJ_domain_CS"/>
</dbReference>
<dbReference type="FunFam" id="2.60.260.20:FF:000003">
    <property type="entry name" value="DnaJ subfamily A member 2"/>
    <property type="match status" value="1"/>
</dbReference>
<dbReference type="CDD" id="cd10719">
    <property type="entry name" value="DnaJ_zf"/>
    <property type="match status" value="1"/>
</dbReference>
<dbReference type="Pfam" id="PF00226">
    <property type="entry name" value="DnaJ"/>
    <property type="match status" value="1"/>
</dbReference>
<keyword evidence="2" id="KW-0677">Repeat</keyword>
<evidence type="ECO:0000256" key="6">
    <source>
        <dbReference type="SAM" id="MobiDB-lite"/>
    </source>
</evidence>
<dbReference type="PROSITE" id="PS00636">
    <property type="entry name" value="DNAJ_1"/>
    <property type="match status" value="1"/>
</dbReference>
<evidence type="ECO:0000256" key="5">
    <source>
        <dbReference type="PROSITE-ProRule" id="PRU00546"/>
    </source>
</evidence>
<dbReference type="CDD" id="cd06257">
    <property type="entry name" value="DnaJ"/>
    <property type="match status" value="1"/>
</dbReference>
<keyword evidence="4 5" id="KW-0862">Zinc</keyword>
<dbReference type="GO" id="GO:0005524">
    <property type="term" value="F:ATP binding"/>
    <property type="evidence" value="ECO:0007669"/>
    <property type="project" value="InterPro"/>
</dbReference>
<dbReference type="InterPro" id="IPR008971">
    <property type="entry name" value="HSP40/DnaJ_pept-bd"/>
</dbReference>
<gene>
    <name evidence="9" type="ORF">C9374_005208</name>
</gene>
<dbReference type="PRINTS" id="PR00625">
    <property type="entry name" value="JDOMAIN"/>
</dbReference>
<evidence type="ECO:0000256" key="1">
    <source>
        <dbReference type="ARBA" id="ARBA00022723"/>
    </source>
</evidence>
<dbReference type="InterPro" id="IPR036410">
    <property type="entry name" value="HSP_DnaJ_Cys-rich_dom_sf"/>
</dbReference>
<keyword evidence="1 5" id="KW-0479">Metal-binding</keyword>
<organism evidence="9 10">
    <name type="scientific">Naegleria lovaniensis</name>
    <name type="common">Amoeba</name>
    <dbReference type="NCBI Taxonomy" id="51637"/>
    <lineage>
        <taxon>Eukaryota</taxon>
        <taxon>Discoba</taxon>
        <taxon>Heterolobosea</taxon>
        <taxon>Tetramitia</taxon>
        <taxon>Eutetramitia</taxon>
        <taxon>Vahlkampfiidae</taxon>
        <taxon>Naegleria</taxon>
    </lineage>
</organism>
<dbReference type="SUPFAM" id="SSF46565">
    <property type="entry name" value="Chaperone J-domain"/>
    <property type="match status" value="1"/>
</dbReference>
<keyword evidence="10" id="KW-1185">Reference proteome</keyword>
<dbReference type="Gene3D" id="1.10.287.110">
    <property type="entry name" value="DnaJ domain"/>
    <property type="match status" value="1"/>
</dbReference>
<feature type="domain" description="J" evidence="7">
    <location>
        <begin position="9"/>
        <end position="74"/>
    </location>
</feature>
<evidence type="ECO:0000259" key="7">
    <source>
        <dbReference type="PROSITE" id="PS50076"/>
    </source>
</evidence>
<accession>A0AA88GQD7</accession>
<feature type="region of interest" description="Disordered" evidence="6">
    <location>
        <begin position="428"/>
        <end position="448"/>
    </location>
</feature>
<evidence type="ECO:0000256" key="3">
    <source>
        <dbReference type="ARBA" id="ARBA00022771"/>
    </source>
</evidence>
<dbReference type="InterPro" id="IPR001305">
    <property type="entry name" value="HSP_DnaJ_Cys-rich_dom"/>
</dbReference>
<dbReference type="GO" id="GO:0030544">
    <property type="term" value="F:Hsp70 protein binding"/>
    <property type="evidence" value="ECO:0007669"/>
    <property type="project" value="InterPro"/>
</dbReference>
<name>A0AA88GQD7_NAELO</name>
<dbReference type="InterPro" id="IPR036869">
    <property type="entry name" value="J_dom_sf"/>
</dbReference>
<evidence type="ECO:0000256" key="2">
    <source>
        <dbReference type="ARBA" id="ARBA00022737"/>
    </source>
</evidence>
<dbReference type="InterPro" id="IPR044713">
    <property type="entry name" value="DNJA1/2-like"/>
</dbReference>
<dbReference type="EMBL" id="PYSW02000023">
    <property type="protein sequence ID" value="KAG2382628.1"/>
    <property type="molecule type" value="Genomic_DNA"/>
</dbReference>
<dbReference type="PANTHER" id="PTHR43888">
    <property type="entry name" value="DNAJ-LIKE-2, ISOFORM A-RELATED"/>
    <property type="match status" value="1"/>
</dbReference>
<dbReference type="HAMAP" id="MF_01152">
    <property type="entry name" value="DnaJ"/>
    <property type="match status" value="1"/>
</dbReference>
<dbReference type="InterPro" id="IPR001623">
    <property type="entry name" value="DnaJ_domain"/>
</dbReference>
<dbReference type="RefSeq" id="XP_044548307.1">
    <property type="nucleotide sequence ID" value="XM_044694933.1"/>
</dbReference>
<evidence type="ECO:0000259" key="8">
    <source>
        <dbReference type="PROSITE" id="PS51188"/>
    </source>
</evidence>
<dbReference type="GO" id="GO:0009408">
    <property type="term" value="P:response to heat"/>
    <property type="evidence" value="ECO:0007669"/>
    <property type="project" value="InterPro"/>
</dbReference>
<dbReference type="Pfam" id="PF01556">
    <property type="entry name" value="DnaJ_C"/>
    <property type="match status" value="1"/>
</dbReference>
<protein>
    <submittedName>
        <fullName evidence="9">Uncharacterized protein</fullName>
    </submittedName>
</protein>
<evidence type="ECO:0000313" key="9">
    <source>
        <dbReference type="EMBL" id="KAG2382628.1"/>
    </source>
</evidence>
<dbReference type="GO" id="GO:0051082">
    <property type="term" value="F:unfolded protein binding"/>
    <property type="evidence" value="ECO:0007669"/>
    <property type="project" value="InterPro"/>
</dbReference>
<sequence>MQKSKEKLDYYKILGVDRDCSEEDIKQSYRKLAKQFHPDLNVNKQQATEKFQEITEAYEVLSDPDKRQNYDAFGEAGLNNSNNSFEQMDSVMNPFDMYLNQFGFFETLFGGKVKPPTNEDQEMIIPIDVTLEELYTGCKRDFTKKRKIICRTCNGTGAFSNEHVFYCKACKGTGRRIMRRTLPRNIVQQFSTICMDCEGRGQYVTKKCETCKGRKLVNEIKTVTVNVEPGSRHGERIILRNHGDEWQNKATSDITFEIRQLPHKEFERVGDDLYVKKTITLLEALTGFQLTLNSLEKGKQIIVKCEDEVIQPGQKKAIPNQGMPKKGTTNEFGHLVVVFDVVFPEHLNMEMKRYLRILLDPKTKDLSSIPIPHDLRSVSSFSSSYSDGNISAFEINQTKGNEKRENENKHLIHAQFLPGHYGIKAGSLAPHNNLESSTAPPSTDSDRDGSIFSFIKNKIKSMFM</sequence>
<feature type="zinc finger region" description="CR-type" evidence="5">
    <location>
        <begin position="137"/>
        <end position="220"/>
    </location>
</feature>
<proteinExistence type="inferred from homology"/>
<dbReference type="InterPro" id="IPR012724">
    <property type="entry name" value="DnaJ"/>
</dbReference>
<dbReference type="InterPro" id="IPR002939">
    <property type="entry name" value="DnaJ_C"/>
</dbReference>
<dbReference type="Gene3D" id="2.10.230.10">
    <property type="entry name" value="Heat shock protein DnaJ, cysteine-rich domain"/>
    <property type="match status" value="1"/>
</dbReference>
<dbReference type="AlphaFoldDB" id="A0AA88GQD7"/>
<dbReference type="PROSITE" id="PS51188">
    <property type="entry name" value="ZF_CR"/>
    <property type="match status" value="1"/>
</dbReference>
<feature type="domain" description="CR-type" evidence="8">
    <location>
        <begin position="137"/>
        <end position="220"/>
    </location>
</feature>
<evidence type="ECO:0000313" key="10">
    <source>
        <dbReference type="Proteomes" id="UP000816034"/>
    </source>
</evidence>
<dbReference type="SUPFAM" id="SSF57938">
    <property type="entry name" value="DnaJ/Hsp40 cysteine-rich domain"/>
    <property type="match status" value="1"/>
</dbReference>
<dbReference type="GO" id="GO:0008270">
    <property type="term" value="F:zinc ion binding"/>
    <property type="evidence" value="ECO:0007669"/>
    <property type="project" value="UniProtKB-KW"/>
</dbReference>
<dbReference type="SUPFAM" id="SSF49493">
    <property type="entry name" value="HSP40/DnaJ peptide-binding domain"/>
    <property type="match status" value="2"/>
</dbReference>
<dbReference type="GO" id="GO:0006457">
    <property type="term" value="P:protein folding"/>
    <property type="evidence" value="ECO:0007669"/>
    <property type="project" value="InterPro"/>
</dbReference>
<dbReference type="CDD" id="cd10747">
    <property type="entry name" value="DnaJ_C"/>
    <property type="match status" value="1"/>
</dbReference>
<dbReference type="FunFam" id="2.10.230.10:FF:000001">
    <property type="entry name" value="DnaJ subfamily A member 2"/>
    <property type="match status" value="1"/>
</dbReference>
<comment type="caution">
    <text evidence="9">The sequence shown here is derived from an EMBL/GenBank/DDBJ whole genome shotgun (WGS) entry which is preliminary data.</text>
</comment>
<dbReference type="SMART" id="SM00271">
    <property type="entry name" value="DnaJ"/>
    <property type="match status" value="1"/>
</dbReference>
<keyword evidence="3 5" id="KW-0863">Zinc-finger</keyword>
<reference evidence="9 10" key="1">
    <citation type="journal article" date="2018" name="BMC Genomics">
        <title>The genome of Naegleria lovaniensis, the basis for a comparative approach to unravel pathogenicity factors of the human pathogenic amoeba N. fowleri.</title>
        <authorList>
            <person name="Liechti N."/>
            <person name="Schurch N."/>
            <person name="Bruggmann R."/>
            <person name="Wittwer M."/>
        </authorList>
    </citation>
    <scope>NUCLEOTIDE SEQUENCE [LARGE SCALE GENOMIC DNA]</scope>
    <source>
        <strain evidence="9 10">ATCC 30569</strain>
    </source>
</reference>
<feature type="compositionally biased region" description="Polar residues" evidence="6">
    <location>
        <begin position="433"/>
        <end position="443"/>
    </location>
</feature>
<dbReference type="Proteomes" id="UP000816034">
    <property type="component" value="Unassembled WGS sequence"/>
</dbReference>
<dbReference type="Gene3D" id="2.60.260.20">
    <property type="entry name" value="Urease metallochaperone UreE, N-terminal domain"/>
    <property type="match status" value="2"/>
</dbReference>
<dbReference type="Pfam" id="PF00684">
    <property type="entry name" value="DnaJ_CXXCXGXG"/>
    <property type="match status" value="1"/>
</dbReference>